<evidence type="ECO:0000313" key="2">
    <source>
        <dbReference type="Proteomes" id="UP000033930"/>
    </source>
</evidence>
<dbReference type="AlphaFoldDB" id="A0A0G0YHX9"/>
<sequence>MKNDKPIFRLFDTNYVVSLDSQRAVDQNILLRNSYWLFYIEHHFLGRPIEELRADPFYRKSDMADTIIQYYPDVPLFNPKEISDLFHLRDGMPVHAFLEKKREQAQDINNAKLERLKAILLQTISQVAIREYDGNKQLHIPTSYGECVISIPEPQNIETNEESKNPLLVSRRIKTKEGTKSEILTIDENIIEEFLIREI</sequence>
<organism evidence="1 2">
    <name type="scientific">Candidatus Uhrbacteria bacterium GW2011_GWC1_41_20</name>
    <dbReference type="NCBI Taxonomy" id="1618983"/>
    <lineage>
        <taxon>Bacteria</taxon>
        <taxon>Candidatus Uhriibacteriota</taxon>
    </lineage>
</organism>
<proteinExistence type="predicted"/>
<gene>
    <name evidence="1" type="ORF">UU50_C0001G0010</name>
</gene>
<evidence type="ECO:0000313" key="1">
    <source>
        <dbReference type="EMBL" id="KKR99952.1"/>
    </source>
</evidence>
<name>A0A0G0YHX9_9BACT</name>
<accession>A0A0G0YHX9</accession>
<dbReference type="EMBL" id="LCAW01000001">
    <property type="protein sequence ID" value="KKR99952.1"/>
    <property type="molecule type" value="Genomic_DNA"/>
</dbReference>
<dbReference type="Proteomes" id="UP000033930">
    <property type="component" value="Unassembled WGS sequence"/>
</dbReference>
<reference evidence="1 2" key="1">
    <citation type="journal article" date="2015" name="Nature">
        <title>rRNA introns, odd ribosomes, and small enigmatic genomes across a large radiation of phyla.</title>
        <authorList>
            <person name="Brown C.T."/>
            <person name="Hug L.A."/>
            <person name="Thomas B.C."/>
            <person name="Sharon I."/>
            <person name="Castelle C.J."/>
            <person name="Singh A."/>
            <person name="Wilkins M.J."/>
            <person name="Williams K.H."/>
            <person name="Banfield J.F."/>
        </authorList>
    </citation>
    <scope>NUCLEOTIDE SEQUENCE [LARGE SCALE GENOMIC DNA]</scope>
</reference>
<protein>
    <submittedName>
        <fullName evidence="1">Uncharacterized protein</fullName>
    </submittedName>
</protein>
<comment type="caution">
    <text evidence="1">The sequence shown here is derived from an EMBL/GenBank/DDBJ whole genome shotgun (WGS) entry which is preliminary data.</text>
</comment>